<accession>A0A6A4HM16</accession>
<dbReference type="PANTHER" id="PTHR46082">
    <property type="entry name" value="ATP/GTP-BINDING PROTEIN-RELATED"/>
    <property type="match status" value="1"/>
</dbReference>
<dbReference type="OrthoDB" id="1658288at2759"/>
<feature type="non-terminal residue" evidence="1">
    <location>
        <position position="702"/>
    </location>
</feature>
<dbReference type="Pfam" id="PF13424">
    <property type="entry name" value="TPR_12"/>
    <property type="match status" value="2"/>
</dbReference>
<evidence type="ECO:0000313" key="1">
    <source>
        <dbReference type="EMBL" id="KAE9399116.1"/>
    </source>
</evidence>
<dbReference type="InterPro" id="IPR053137">
    <property type="entry name" value="NLR-like"/>
</dbReference>
<dbReference type="Gene3D" id="1.25.40.10">
    <property type="entry name" value="Tetratricopeptide repeat domain"/>
    <property type="match status" value="2"/>
</dbReference>
<dbReference type="Pfam" id="PF13374">
    <property type="entry name" value="TPR_10"/>
    <property type="match status" value="3"/>
</dbReference>
<dbReference type="InterPro" id="IPR027417">
    <property type="entry name" value="P-loop_NTPase"/>
</dbReference>
<dbReference type="PRINTS" id="PR00381">
    <property type="entry name" value="KINESINLIGHT"/>
</dbReference>
<dbReference type="InterPro" id="IPR011990">
    <property type="entry name" value="TPR-like_helical_dom_sf"/>
</dbReference>
<dbReference type="PANTHER" id="PTHR46082:SF11">
    <property type="entry name" value="AAA+ ATPASE DOMAIN-CONTAINING PROTEIN-RELATED"/>
    <property type="match status" value="1"/>
</dbReference>
<protein>
    <submittedName>
        <fullName evidence="1">TPR-like protein</fullName>
    </submittedName>
</protein>
<proteinExistence type="predicted"/>
<sequence length="702" mass="78875">MILKISRFSNIWFFDASSNSTLTANFKEIGNAAGVGENIKSVRDFLVRINQNWLCIFDNADDQEVFLKEYIPSCNHGNVIVTSRLTETSQMATPGWHIHLSNLSSESAVELLLKHANEESSNNNISVAGEVVNALGFHALAVSTAGAYIGATPTCTLQKYMTYFDKKRSKMLNYRMRSLDNYQRTVFSAFQLSFDQLSHPSQYLMQICAYLHPTAIPLAIFTQAAAFTGSDTSSVDLDPPTDSMNSMKEFLSLFEDEASWEDNVVELCRLSLASYDILKACIIFHPVIHTCARETVVKEVNMFQIAMLLLGRAIPLGKTDADFRFRHQLVIHASHIQARNLPTVCVQVALAKVFKDSGFWDKTEKLEEEVLLLHKKAIGVRHPDTLSAMENLGVTYRVCGKVEAAEKLEEEVLLLRKEVIGEHHPDTLLSMNNLGLTYWACGKSEAAEKLQEEVLSLRNEVIGERHPDTLISMNNLGLTYWTRGKFEAAEKLQEDVLLLQKEAIGVRHPDTLRSMNNLGLTYWARGKLEAAEKLQEEVLLLRKEVIGECHPDTLGSMNNLGTTYRTRGKLEAAEKLLEEVLSLRKEVIGEHHPNTLTFMNNLGNTYQESGKLEAAEKLHEEVLLLRKEVIGEHHPHTLKSMDNLGNTYRTRGRLEVAEKLQEEGLLLCKEVIGEHHPHTLISMGNLGTTYQVCGKLAKAEKL</sequence>
<dbReference type="Gene3D" id="3.40.50.300">
    <property type="entry name" value="P-loop containing nucleotide triphosphate hydrolases"/>
    <property type="match status" value="1"/>
</dbReference>
<dbReference type="AlphaFoldDB" id="A0A6A4HM16"/>
<dbReference type="SUPFAM" id="SSF52540">
    <property type="entry name" value="P-loop containing nucleoside triphosphate hydrolases"/>
    <property type="match status" value="1"/>
</dbReference>
<dbReference type="SUPFAM" id="SSF48452">
    <property type="entry name" value="TPR-like"/>
    <property type="match status" value="1"/>
</dbReference>
<dbReference type="InterPro" id="IPR019734">
    <property type="entry name" value="TPR_rpt"/>
</dbReference>
<organism evidence="1 2">
    <name type="scientific">Gymnopus androsaceus JB14</name>
    <dbReference type="NCBI Taxonomy" id="1447944"/>
    <lineage>
        <taxon>Eukaryota</taxon>
        <taxon>Fungi</taxon>
        <taxon>Dikarya</taxon>
        <taxon>Basidiomycota</taxon>
        <taxon>Agaricomycotina</taxon>
        <taxon>Agaricomycetes</taxon>
        <taxon>Agaricomycetidae</taxon>
        <taxon>Agaricales</taxon>
        <taxon>Marasmiineae</taxon>
        <taxon>Omphalotaceae</taxon>
        <taxon>Gymnopus</taxon>
    </lineage>
</organism>
<evidence type="ECO:0000313" key="2">
    <source>
        <dbReference type="Proteomes" id="UP000799118"/>
    </source>
</evidence>
<dbReference type="SMART" id="SM00028">
    <property type="entry name" value="TPR"/>
    <property type="match status" value="6"/>
</dbReference>
<gene>
    <name evidence="1" type="ORF">BT96DRAFT_1104078</name>
</gene>
<reference evidence="1" key="1">
    <citation type="journal article" date="2019" name="Environ. Microbiol.">
        <title>Fungal ecological strategies reflected in gene transcription - a case study of two litter decomposers.</title>
        <authorList>
            <person name="Barbi F."/>
            <person name="Kohler A."/>
            <person name="Barry K."/>
            <person name="Baskaran P."/>
            <person name="Daum C."/>
            <person name="Fauchery L."/>
            <person name="Ihrmark K."/>
            <person name="Kuo A."/>
            <person name="LaButti K."/>
            <person name="Lipzen A."/>
            <person name="Morin E."/>
            <person name="Grigoriev I.V."/>
            <person name="Henrissat B."/>
            <person name="Lindahl B."/>
            <person name="Martin F."/>
        </authorList>
    </citation>
    <scope>NUCLEOTIDE SEQUENCE</scope>
    <source>
        <strain evidence="1">JB14</strain>
    </source>
</reference>
<dbReference type="Proteomes" id="UP000799118">
    <property type="component" value="Unassembled WGS sequence"/>
</dbReference>
<keyword evidence="2" id="KW-1185">Reference proteome</keyword>
<name>A0A6A4HM16_9AGAR</name>
<dbReference type="EMBL" id="ML769473">
    <property type="protein sequence ID" value="KAE9399116.1"/>
    <property type="molecule type" value="Genomic_DNA"/>
</dbReference>